<dbReference type="EMBL" id="AFVQ02000113">
    <property type="protein sequence ID" value="KLI02248.1"/>
    <property type="molecule type" value="Genomic_DNA"/>
</dbReference>
<keyword evidence="9" id="KW-1185">Reference proteome</keyword>
<keyword evidence="2" id="KW-0813">Transport</keyword>
<feature type="transmembrane region" description="Helical" evidence="6">
    <location>
        <begin position="12"/>
        <end position="34"/>
    </location>
</feature>
<evidence type="ECO:0000256" key="2">
    <source>
        <dbReference type="ARBA" id="ARBA00022448"/>
    </source>
</evidence>
<dbReference type="STRING" id="1069536.SINU_09065"/>
<comment type="caution">
    <text evidence="8">The sequence shown here is derived from an EMBL/GenBank/DDBJ whole genome shotgun (WGS) entry which is preliminary data.</text>
</comment>
<feature type="transmembrane region" description="Helical" evidence="6">
    <location>
        <begin position="174"/>
        <end position="195"/>
    </location>
</feature>
<comment type="subcellular location">
    <subcellularLocation>
        <location evidence="1">Membrane</location>
        <topology evidence="1">Multi-pass membrane protein</topology>
    </subcellularLocation>
</comment>
<evidence type="ECO:0000256" key="3">
    <source>
        <dbReference type="ARBA" id="ARBA00022692"/>
    </source>
</evidence>
<dbReference type="AlphaFoldDB" id="A0A0U1QN64"/>
<dbReference type="Pfam" id="PF03600">
    <property type="entry name" value="CitMHS"/>
    <property type="match status" value="1"/>
</dbReference>
<evidence type="ECO:0000259" key="7">
    <source>
        <dbReference type="Pfam" id="PF03600"/>
    </source>
</evidence>
<organism evidence="8 9">
    <name type="scientific">Sporolactobacillus inulinus CASD</name>
    <dbReference type="NCBI Taxonomy" id="1069536"/>
    <lineage>
        <taxon>Bacteria</taxon>
        <taxon>Bacillati</taxon>
        <taxon>Bacillota</taxon>
        <taxon>Bacilli</taxon>
        <taxon>Bacillales</taxon>
        <taxon>Sporolactobacillaceae</taxon>
        <taxon>Sporolactobacillus</taxon>
    </lineage>
</organism>
<keyword evidence="4 6" id="KW-1133">Transmembrane helix</keyword>
<feature type="non-terminal residue" evidence="8">
    <location>
        <position position="1"/>
    </location>
</feature>
<keyword evidence="3 6" id="KW-0812">Transmembrane</keyword>
<reference evidence="8 9" key="1">
    <citation type="journal article" date="2011" name="J. Bacteriol.">
        <title>Draft genome sequence of Sporolactobacillus inulinus strain CASD, an efficient D-lactic acid-producing bacterium with high-concentration lactate tolerance capability.</title>
        <authorList>
            <person name="Yu B."/>
            <person name="Su F."/>
            <person name="Wang L."/>
            <person name="Xu K."/>
            <person name="Zhao B."/>
            <person name="Xu P."/>
        </authorList>
    </citation>
    <scope>NUCLEOTIDE SEQUENCE [LARGE SCALE GENOMIC DNA]</scope>
    <source>
        <strain evidence="8 9">CASD</strain>
    </source>
</reference>
<gene>
    <name evidence="8" type="ORF">SINU_09065</name>
</gene>
<keyword evidence="5 6" id="KW-0472">Membrane</keyword>
<evidence type="ECO:0000313" key="9">
    <source>
        <dbReference type="Proteomes" id="UP000035553"/>
    </source>
</evidence>
<accession>A0A0U1QN64</accession>
<dbReference type="PANTHER" id="PTHR43568">
    <property type="entry name" value="P PROTEIN"/>
    <property type="match status" value="1"/>
</dbReference>
<dbReference type="RefSeq" id="WP_047035173.1">
    <property type="nucleotide sequence ID" value="NZ_AFVQ02000113.1"/>
</dbReference>
<sequence length="199" mass="21497">RTPGHHFSLIQIPLFTQLYGLNSTIALFGAFLLLLFTGEKVLEKALSSVEWTTIFFFLGLFVLVGGLIETGVMNHLAQLVINLTGGDLRTTSFLILWLSAGASAFVDNIPFVATMIPLIQNMGRMGISNLEPIWWSLALGACLGGNGTLVGASANLIVAGLAGREGHPISFLRFMGIGLFVMILSVTMAMGYIFLRYLI</sequence>
<dbReference type="PANTHER" id="PTHR43568:SF1">
    <property type="entry name" value="P PROTEIN"/>
    <property type="match status" value="1"/>
</dbReference>
<evidence type="ECO:0000256" key="6">
    <source>
        <dbReference type="SAM" id="Phobius"/>
    </source>
</evidence>
<evidence type="ECO:0000313" key="8">
    <source>
        <dbReference type="EMBL" id="KLI02248.1"/>
    </source>
</evidence>
<protein>
    <submittedName>
        <fullName evidence="8">Membrane protein</fullName>
    </submittedName>
</protein>
<dbReference type="GO" id="GO:0055085">
    <property type="term" value="P:transmembrane transport"/>
    <property type="evidence" value="ECO:0007669"/>
    <property type="project" value="InterPro"/>
</dbReference>
<evidence type="ECO:0000256" key="1">
    <source>
        <dbReference type="ARBA" id="ARBA00004141"/>
    </source>
</evidence>
<proteinExistence type="predicted"/>
<dbReference type="GO" id="GO:0016020">
    <property type="term" value="C:membrane"/>
    <property type="evidence" value="ECO:0007669"/>
    <property type="project" value="UniProtKB-SubCell"/>
</dbReference>
<feature type="transmembrane region" description="Helical" evidence="6">
    <location>
        <begin position="54"/>
        <end position="72"/>
    </location>
</feature>
<dbReference type="InterPro" id="IPR051475">
    <property type="entry name" value="Diverse_Ion_Transporter"/>
</dbReference>
<name>A0A0U1QN64_9BACL</name>
<feature type="domain" description="Citrate transporter-like" evidence="7">
    <location>
        <begin position="24"/>
        <end position="140"/>
    </location>
</feature>
<dbReference type="Proteomes" id="UP000035553">
    <property type="component" value="Unassembled WGS sequence"/>
</dbReference>
<feature type="transmembrane region" description="Helical" evidence="6">
    <location>
        <begin position="133"/>
        <end position="162"/>
    </location>
</feature>
<evidence type="ECO:0000256" key="4">
    <source>
        <dbReference type="ARBA" id="ARBA00022989"/>
    </source>
</evidence>
<evidence type="ECO:0000256" key="5">
    <source>
        <dbReference type="ARBA" id="ARBA00023136"/>
    </source>
</evidence>
<dbReference type="InterPro" id="IPR004680">
    <property type="entry name" value="Cit_transptr-like_dom"/>
</dbReference>
<feature type="transmembrane region" description="Helical" evidence="6">
    <location>
        <begin position="93"/>
        <end position="113"/>
    </location>
</feature>